<dbReference type="InterPro" id="IPR015917">
    <property type="entry name" value="Pept_C14A"/>
</dbReference>
<dbReference type="InterPro" id="IPR002398">
    <property type="entry name" value="Pept_C14"/>
</dbReference>
<dbReference type="SUPFAM" id="SSF52129">
    <property type="entry name" value="Caspase-like"/>
    <property type="match status" value="1"/>
</dbReference>
<dbReference type="InterPro" id="IPR032675">
    <property type="entry name" value="LRR_dom_sf"/>
</dbReference>
<dbReference type="Gene3D" id="3.80.10.10">
    <property type="entry name" value="Ribonuclease Inhibitor"/>
    <property type="match status" value="1"/>
</dbReference>
<dbReference type="Gene3D" id="2.60.220.30">
    <property type="match status" value="1"/>
</dbReference>
<evidence type="ECO:0000256" key="4">
    <source>
        <dbReference type="ARBA" id="ARBA00022801"/>
    </source>
</evidence>
<organism evidence="8 9">
    <name type="scientific">Clavelina lepadiformis</name>
    <name type="common">Light-bulb sea squirt</name>
    <name type="synonym">Ascidia lepadiformis</name>
    <dbReference type="NCBI Taxonomy" id="159417"/>
    <lineage>
        <taxon>Eukaryota</taxon>
        <taxon>Metazoa</taxon>
        <taxon>Chordata</taxon>
        <taxon>Tunicata</taxon>
        <taxon>Ascidiacea</taxon>
        <taxon>Aplousobranchia</taxon>
        <taxon>Clavelinidae</taxon>
        <taxon>Clavelina</taxon>
    </lineage>
</organism>
<keyword evidence="3" id="KW-0053">Apoptosis</keyword>
<comment type="similarity">
    <text evidence="1 5">Belongs to the peptidase C14A family.</text>
</comment>
<dbReference type="SMART" id="SM00115">
    <property type="entry name" value="CASc"/>
    <property type="match status" value="1"/>
</dbReference>
<dbReference type="InterPro" id="IPR001309">
    <property type="entry name" value="Pept_C14_p20"/>
</dbReference>
<evidence type="ECO:0000256" key="1">
    <source>
        <dbReference type="ARBA" id="ARBA00010134"/>
    </source>
</evidence>
<dbReference type="Proteomes" id="UP001642483">
    <property type="component" value="Unassembled WGS sequence"/>
</dbReference>
<dbReference type="Pfam" id="PF00656">
    <property type="entry name" value="Peptidase_C14"/>
    <property type="match status" value="1"/>
</dbReference>
<dbReference type="PROSITE" id="PS51450">
    <property type="entry name" value="LRR"/>
    <property type="match status" value="1"/>
</dbReference>
<dbReference type="InterPro" id="IPR011600">
    <property type="entry name" value="Pept_C14_caspase"/>
</dbReference>
<evidence type="ECO:0000256" key="3">
    <source>
        <dbReference type="ARBA" id="ARBA00022703"/>
    </source>
</evidence>
<dbReference type="Pfam" id="PF00791">
    <property type="entry name" value="ZU5"/>
    <property type="match status" value="1"/>
</dbReference>
<reference evidence="8 9" key="1">
    <citation type="submission" date="2024-02" db="EMBL/GenBank/DDBJ databases">
        <authorList>
            <person name="Daric V."/>
            <person name="Darras S."/>
        </authorList>
    </citation>
    <scope>NUCLEOTIDE SEQUENCE [LARGE SCALE GENOMIC DNA]</scope>
</reference>
<feature type="domain" description="Caspase family p10" evidence="6">
    <location>
        <begin position="907"/>
        <end position="961"/>
    </location>
</feature>
<evidence type="ECO:0000256" key="2">
    <source>
        <dbReference type="ARBA" id="ARBA00022670"/>
    </source>
</evidence>
<dbReference type="Gene3D" id="3.40.50.1460">
    <property type="match status" value="2"/>
</dbReference>
<evidence type="ECO:0000259" key="7">
    <source>
        <dbReference type="PROSITE" id="PS50208"/>
    </source>
</evidence>
<keyword evidence="9" id="KW-1185">Reference proteome</keyword>
<feature type="domain" description="Caspase family p20" evidence="7">
    <location>
        <begin position="780"/>
        <end position="858"/>
    </location>
</feature>
<evidence type="ECO:0000313" key="9">
    <source>
        <dbReference type="Proteomes" id="UP001642483"/>
    </source>
</evidence>
<dbReference type="InterPro" id="IPR001611">
    <property type="entry name" value="Leu-rich_rpt"/>
</dbReference>
<protein>
    <submittedName>
        <fullName evidence="8">Uncharacterized protein</fullName>
    </submittedName>
</protein>
<keyword evidence="2" id="KW-0645">Protease</keyword>
<dbReference type="PROSITE" id="PS50208">
    <property type="entry name" value="CASPASE_P20"/>
    <property type="match status" value="1"/>
</dbReference>
<evidence type="ECO:0000313" key="8">
    <source>
        <dbReference type="EMBL" id="CAK8687629.1"/>
    </source>
</evidence>
<dbReference type="PANTHER" id="PTHR47901">
    <property type="entry name" value="CASPASE RECRUITMENT DOMAIN-CONTAINING PROTEIN 18"/>
    <property type="match status" value="1"/>
</dbReference>
<dbReference type="PROSITE" id="PS50207">
    <property type="entry name" value="CASPASE_P10"/>
    <property type="match status" value="1"/>
</dbReference>
<comment type="caution">
    <text evidence="8">The sequence shown here is derived from an EMBL/GenBank/DDBJ whole genome shotgun (WGS) entry which is preliminary data.</text>
</comment>
<proteinExistence type="inferred from homology"/>
<dbReference type="InterPro" id="IPR002138">
    <property type="entry name" value="Pept_C14_p10"/>
</dbReference>
<dbReference type="InterPro" id="IPR029030">
    <property type="entry name" value="Caspase-like_dom_sf"/>
</dbReference>
<keyword evidence="4" id="KW-0378">Hydrolase</keyword>
<dbReference type="SUPFAM" id="SSF52047">
    <property type="entry name" value="RNI-like"/>
    <property type="match status" value="1"/>
</dbReference>
<dbReference type="PANTHER" id="PTHR47901:SF8">
    <property type="entry name" value="CASPASE-3"/>
    <property type="match status" value="1"/>
</dbReference>
<accession>A0ABP0GAF2</accession>
<gene>
    <name evidence="8" type="ORF">CVLEPA_LOCUS19695</name>
</gene>
<sequence length="965" mass="110750">MLNLPHTLQPNRTIFIRDLSCDDMKTLFYAYTGKRADYLWFQLSQKAPVVFSLCYNPLLLQLVIAASLNPSKDLREITTTTRVFATVLEGLRRSDKTKPRDIAGLILQISRLAYNATKKSTVVITPSEMEEEGLSSDDVQDIIVALHAYNGLSQRVFDGDQKYFFSHQMFQECFTARYIISQMSLDEFLSFVANEAFADEKWSVVRRFISGLLIDMLRDYHAGDQVSTTKMQTRSSFLMKSQLPSDIAEKRKIWIEALKSQLVRFDEMQYRYWFDGNNPRRYISLLCELNESSDMELFNMASLRFPTEMSLFPLKFSSSEVAIFCDVLRKQQKELKKLGLNSCFSPGDVERLISAISEMPGKVKELDISRNKIKDIPGPEFFTKIEQSLWMYGCFEDGRIVANSSEKQKIQLALDQLHGSELKVYLGDVTLHPRGDVCIIPDLFTNDKSVPPKVFGKEVFVNKLGRSDASDSFDEPLEYIPVQTTAIIGSSGGRVEFDGCVIEVPEGAMKENMFFVFTLIYDDEEENIDKMKLTPTLKCSPSYNFEKPVTITLPTCYLPDKSDVLVTPRTHDGKDWSPLGNVPHHDKYSLSFETMSFCRKDFVGNRGDFSSKRLLFKCSMVHKNSRNPHINWWILSYMGQNTAENRGQRCFICEVRSDQNLILKLKSDNIVFDHRESVIDSSELFRRPTKVRRQFSIRRADYSMILEEDSSFDFEIVAENTGIKLHEGNISLASLSATETTASPDECDFNGNQVTVDSASQDAYEHHLDKDNIYKVVQKPKAHVLFLYNTRFPTWPTEADLRQIEPTLDLLRQLFQGLGCEVNVRPNLKAGEMRQTITNFSRDDQHTDFCVLFIISHGGHNLEQEIERLLEEYERHHPDNSNNIPRSLHIATVQSTLEGYVSSFGRFFFAVVNVFSRNAKDDHFLDLMTKVTRAMGRRTPQLSRQLPVVVSHLDKSLYFFPGCDY</sequence>
<dbReference type="InterPro" id="IPR000906">
    <property type="entry name" value="ZU5_dom"/>
</dbReference>
<dbReference type="EMBL" id="CAWYQH010000104">
    <property type="protein sequence ID" value="CAK8687629.1"/>
    <property type="molecule type" value="Genomic_DNA"/>
</dbReference>
<name>A0ABP0GAF2_CLALP</name>
<evidence type="ECO:0000256" key="5">
    <source>
        <dbReference type="RuleBase" id="RU003971"/>
    </source>
</evidence>
<evidence type="ECO:0000259" key="6">
    <source>
        <dbReference type="PROSITE" id="PS50207"/>
    </source>
</evidence>